<feature type="compositionally biased region" description="Basic and acidic residues" evidence="1">
    <location>
        <begin position="31"/>
        <end position="52"/>
    </location>
</feature>
<evidence type="ECO:0000259" key="2">
    <source>
        <dbReference type="PROSITE" id="PS52045"/>
    </source>
</evidence>
<evidence type="ECO:0000256" key="1">
    <source>
        <dbReference type="SAM" id="MobiDB-lite"/>
    </source>
</evidence>
<feature type="compositionally biased region" description="Acidic residues" evidence="1">
    <location>
        <begin position="53"/>
        <end position="64"/>
    </location>
</feature>
<dbReference type="Proteomes" id="UP000656042">
    <property type="component" value="Unassembled WGS sequence"/>
</dbReference>
<gene>
    <name evidence="3" type="ORF">GCM10012284_35590</name>
</gene>
<reference evidence="3" key="1">
    <citation type="journal article" date="2014" name="Int. J. Syst. Evol. Microbiol.">
        <title>Complete genome sequence of Corynebacterium casei LMG S-19264T (=DSM 44701T), isolated from a smear-ripened cheese.</title>
        <authorList>
            <consortium name="US DOE Joint Genome Institute (JGI-PGF)"/>
            <person name="Walter F."/>
            <person name="Albersmeier A."/>
            <person name="Kalinowski J."/>
            <person name="Ruckert C."/>
        </authorList>
    </citation>
    <scope>NUCLEOTIDE SEQUENCE</scope>
    <source>
        <strain evidence="3">CGMCC 4.7299</strain>
    </source>
</reference>
<reference evidence="3" key="2">
    <citation type="submission" date="2020-09" db="EMBL/GenBank/DDBJ databases">
        <authorList>
            <person name="Sun Q."/>
            <person name="Zhou Y."/>
        </authorList>
    </citation>
    <scope>NUCLEOTIDE SEQUENCE</scope>
    <source>
        <strain evidence="3">CGMCC 4.7299</strain>
    </source>
</reference>
<protein>
    <recommendedName>
        <fullName evidence="2">Neprosin PEP catalytic domain-containing protein</fullName>
    </recommendedName>
</protein>
<dbReference type="Pfam" id="PF03080">
    <property type="entry name" value="Neprosin"/>
    <property type="match status" value="1"/>
</dbReference>
<feature type="domain" description="Neprosin PEP catalytic" evidence="2">
    <location>
        <begin position="156"/>
        <end position="377"/>
    </location>
</feature>
<organism evidence="3 4">
    <name type="scientific">Mangrovihabitans endophyticus</name>
    <dbReference type="NCBI Taxonomy" id="1751298"/>
    <lineage>
        <taxon>Bacteria</taxon>
        <taxon>Bacillati</taxon>
        <taxon>Actinomycetota</taxon>
        <taxon>Actinomycetes</taxon>
        <taxon>Micromonosporales</taxon>
        <taxon>Micromonosporaceae</taxon>
        <taxon>Mangrovihabitans</taxon>
    </lineage>
</organism>
<evidence type="ECO:0000313" key="3">
    <source>
        <dbReference type="EMBL" id="GGK98229.1"/>
    </source>
</evidence>
<feature type="region of interest" description="Disordered" evidence="1">
    <location>
        <begin position="128"/>
        <end position="154"/>
    </location>
</feature>
<dbReference type="InterPro" id="IPR004314">
    <property type="entry name" value="Neprosin"/>
</dbReference>
<accession>A0A8J3C243</accession>
<dbReference type="AlphaFoldDB" id="A0A8J3C243"/>
<dbReference type="EMBL" id="BMMX01000015">
    <property type="protein sequence ID" value="GGK98229.1"/>
    <property type="molecule type" value="Genomic_DNA"/>
</dbReference>
<proteinExistence type="predicted"/>
<comment type="caution">
    <text evidence="3">The sequence shown here is derived from an EMBL/GenBank/DDBJ whole genome shotgun (WGS) entry which is preliminary data.</text>
</comment>
<sequence length="377" mass="39664">MGVAWTFNAGAEEIPASARTATTADGTTATVDDKTVDDKTVDDKAADRARDETDADESAVDDGPADGTAAAESTPPAKLPWGARPRRMKIARAGASSAAVAAAGADGARADTSGSRVAAPEYSPKGYTSRFGTLGRTKTTVQPPAPPVSGLLNEPTTNAATSVNFFYSSGSQYAPSDGTYANLVIGRPFLAREDYHTLAEIAVQSADGKQIVEVGWNVDRSVNGDEDPHLFVYHWVDRQETCYNGCGFVQYSTTFKPGDTLPTGVSKRFGVQYFNGAWWIAYDSEWIGYFPGGLWGGKYDKSGLIQWFGEVAASSTKPCTDMGTGAPAGSEDAARVGSVSLINGPDAKMNVKATASEYYGVNPLSDRTMRYGGAGAC</sequence>
<dbReference type="PROSITE" id="PS52045">
    <property type="entry name" value="NEPROSIN_PEP_CD"/>
    <property type="match status" value="1"/>
</dbReference>
<keyword evidence="4" id="KW-1185">Reference proteome</keyword>
<name>A0A8J3C243_9ACTN</name>
<feature type="region of interest" description="Disordered" evidence="1">
    <location>
        <begin position="1"/>
        <end position="83"/>
    </location>
</feature>
<feature type="compositionally biased region" description="Low complexity" evidence="1">
    <location>
        <begin position="16"/>
        <end position="30"/>
    </location>
</feature>
<evidence type="ECO:0000313" key="4">
    <source>
        <dbReference type="Proteomes" id="UP000656042"/>
    </source>
</evidence>